<dbReference type="AlphaFoldDB" id="A0A9D2ALB9"/>
<dbReference type="Proteomes" id="UP000824230">
    <property type="component" value="Unassembled WGS sequence"/>
</dbReference>
<dbReference type="InterPro" id="IPR001761">
    <property type="entry name" value="Peripla_BP/Lac1_sug-bd_dom"/>
</dbReference>
<comment type="caution">
    <text evidence="5">The sequence shown here is derived from an EMBL/GenBank/DDBJ whole genome shotgun (WGS) entry which is preliminary data.</text>
</comment>
<dbReference type="InterPro" id="IPR028082">
    <property type="entry name" value="Peripla_BP_I"/>
</dbReference>
<dbReference type="PANTHER" id="PTHR30146">
    <property type="entry name" value="LACI-RELATED TRANSCRIPTIONAL REPRESSOR"/>
    <property type="match status" value="1"/>
</dbReference>
<dbReference type="SMART" id="SM00354">
    <property type="entry name" value="HTH_LACI"/>
    <property type="match status" value="1"/>
</dbReference>
<protein>
    <submittedName>
        <fullName evidence="5">LacI family transcriptional regulator</fullName>
    </submittedName>
</protein>
<gene>
    <name evidence="5" type="ORF">H9738_02320</name>
</gene>
<sequence length="365" mass="41336">MRKKVTSTDIAKAAGVSQATVSMVLNKKYNVSFSRETVEKVEQAARELGYVLPKRRSSKNSKNSRLIVVFCPTLTNPYYVMLLQGIETVAKEKGYGVFTCNTQRELRIEEQYLRMMPGVAPAGIIYTCNPSSAFMDQVEELAQRIPLVIISNRERVKVDAINQDNTKVGSLMARHLLNLGHRKVAFIAPPLTKRQQQRSRRVEGFVKEYEKEGLTDSVIIKAADDRWDEVLPSIDSEYRIGYNLTKELLAEHRDVTAIAGLNDMIAFGIIDALQEEKLKVPGDVSVIGCDNIIFSRMSHMSLTTIEHFVPLKGRDACDIIMRKIESARSNYSESQPTSIYHIEYEPKLIVRKTTGYARQKNKLNK</sequence>
<evidence type="ECO:0000313" key="6">
    <source>
        <dbReference type="Proteomes" id="UP000824230"/>
    </source>
</evidence>
<evidence type="ECO:0000259" key="4">
    <source>
        <dbReference type="PROSITE" id="PS50932"/>
    </source>
</evidence>
<dbReference type="EMBL" id="DXFG01000047">
    <property type="protein sequence ID" value="HIX36693.1"/>
    <property type="molecule type" value="Genomic_DNA"/>
</dbReference>
<dbReference type="Gene3D" id="3.40.50.2300">
    <property type="match status" value="2"/>
</dbReference>
<organism evidence="5 6">
    <name type="scientific">Candidatus Blautia pullistercoris</name>
    <dbReference type="NCBI Taxonomy" id="2838499"/>
    <lineage>
        <taxon>Bacteria</taxon>
        <taxon>Bacillati</taxon>
        <taxon>Bacillota</taxon>
        <taxon>Clostridia</taxon>
        <taxon>Lachnospirales</taxon>
        <taxon>Lachnospiraceae</taxon>
        <taxon>Blautia</taxon>
    </lineage>
</organism>
<feature type="domain" description="HTH lacI-type" evidence="4">
    <location>
        <begin position="5"/>
        <end position="60"/>
    </location>
</feature>
<reference evidence="5" key="2">
    <citation type="submission" date="2021-04" db="EMBL/GenBank/DDBJ databases">
        <authorList>
            <person name="Gilroy R."/>
        </authorList>
    </citation>
    <scope>NUCLEOTIDE SEQUENCE</scope>
    <source>
        <strain evidence="5">ChiHjej12B11-1927</strain>
    </source>
</reference>
<dbReference type="GO" id="GO:0003700">
    <property type="term" value="F:DNA-binding transcription factor activity"/>
    <property type="evidence" value="ECO:0007669"/>
    <property type="project" value="TreeGrafter"/>
</dbReference>
<proteinExistence type="predicted"/>
<evidence type="ECO:0000256" key="2">
    <source>
        <dbReference type="ARBA" id="ARBA00023125"/>
    </source>
</evidence>
<evidence type="ECO:0000256" key="1">
    <source>
        <dbReference type="ARBA" id="ARBA00023015"/>
    </source>
</evidence>
<dbReference type="PROSITE" id="PS50932">
    <property type="entry name" value="HTH_LACI_2"/>
    <property type="match status" value="1"/>
</dbReference>
<dbReference type="PANTHER" id="PTHR30146:SF109">
    <property type="entry name" value="HTH-TYPE TRANSCRIPTIONAL REGULATOR GALS"/>
    <property type="match status" value="1"/>
</dbReference>
<reference evidence="5" key="1">
    <citation type="journal article" date="2021" name="PeerJ">
        <title>Extensive microbial diversity within the chicken gut microbiome revealed by metagenomics and culture.</title>
        <authorList>
            <person name="Gilroy R."/>
            <person name="Ravi A."/>
            <person name="Getino M."/>
            <person name="Pursley I."/>
            <person name="Horton D.L."/>
            <person name="Alikhan N.F."/>
            <person name="Baker D."/>
            <person name="Gharbi K."/>
            <person name="Hall N."/>
            <person name="Watson M."/>
            <person name="Adriaenssens E.M."/>
            <person name="Foster-Nyarko E."/>
            <person name="Jarju S."/>
            <person name="Secka A."/>
            <person name="Antonio M."/>
            <person name="Oren A."/>
            <person name="Chaudhuri R.R."/>
            <person name="La Ragione R."/>
            <person name="Hildebrand F."/>
            <person name="Pallen M.J."/>
        </authorList>
    </citation>
    <scope>NUCLEOTIDE SEQUENCE</scope>
    <source>
        <strain evidence="5">ChiHjej12B11-1927</strain>
    </source>
</reference>
<dbReference type="InterPro" id="IPR010982">
    <property type="entry name" value="Lambda_DNA-bd_dom_sf"/>
</dbReference>
<dbReference type="Pfam" id="PF00356">
    <property type="entry name" value="LacI"/>
    <property type="match status" value="1"/>
</dbReference>
<dbReference type="GO" id="GO:0000976">
    <property type="term" value="F:transcription cis-regulatory region binding"/>
    <property type="evidence" value="ECO:0007669"/>
    <property type="project" value="TreeGrafter"/>
</dbReference>
<keyword evidence="2" id="KW-0238">DNA-binding</keyword>
<keyword evidence="3" id="KW-0804">Transcription</keyword>
<evidence type="ECO:0000313" key="5">
    <source>
        <dbReference type="EMBL" id="HIX36693.1"/>
    </source>
</evidence>
<dbReference type="SUPFAM" id="SSF53822">
    <property type="entry name" value="Periplasmic binding protein-like I"/>
    <property type="match status" value="1"/>
</dbReference>
<keyword evidence="1" id="KW-0805">Transcription regulation</keyword>
<name>A0A9D2ALB9_9FIRM</name>
<dbReference type="Gene3D" id="1.10.260.40">
    <property type="entry name" value="lambda repressor-like DNA-binding domains"/>
    <property type="match status" value="1"/>
</dbReference>
<dbReference type="CDD" id="cd06267">
    <property type="entry name" value="PBP1_LacI_sugar_binding-like"/>
    <property type="match status" value="1"/>
</dbReference>
<dbReference type="SUPFAM" id="SSF47413">
    <property type="entry name" value="lambda repressor-like DNA-binding domains"/>
    <property type="match status" value="1"/>
</dbReference>
<dbReference type="CDD" id="cd01392">
    <property type="entry name" value="HTH_LacI"/>
    <property type="match status" value="1"/>
</dbReference>
<accession>A0A9D2ALB9</accession>
<dbReference type="Pfam" id="PF00532">
    <property type="entry name" value="Peripla_BP_1"/>
    <property type="match status" value="1"/>
</dbReference>
<dbReference type="InterPro" id="IPR000843">
    <property type="entry name" value="HTH_LacI"/>
</dbReference>
<evidence type="ECO:0000256" key="3">
    <source>
        <dbReference type="ARBA" id="ARBA00023163"/>
    </source>
</evidence>